<reference evidence="1" key="1">
    <citation type="journal article" date="2015" name="Nature">
        <title>Complex archaea that bridge the gap between prokaryotes and eukaryotes.</title>
        <authorList>
            <person name="Spang A."/>
            <person name="Saw J.H."/>
            <person name="Jorgensen S.L."/>
            <person name="Zaremba-Niedzwiedzka K."/>
            <person name="Martijn J."/>
            <person name="Lind A.E."/>
            <person name="van Eijk R."/>
            <person name="Schleper C."/>
            <person name="Guy L."/>
            <person name="Ettema T.J."/>
        </authorList>
    </citation>
    <scope>NUCLEOTIDE SEQUENCE</scope>
</reference>
<accession>A0A0F9REJ2</accession>
<dbReference type="AlphaFoldDB" id="A0A0F9REJ2"/>
<proteinExistence type="predicted"/>
<evidence type="ECO:0000313" key="1">
    <source>
        <dbReference type="EMBL" id="KKN15698.1"/>
    </source>
</evidence>
<organism evidence="1">
    <name type="scientific">marine sediment metagenome</name>
    <dbReference type="NCBI Taxonomy" id="412755"/>
    <lineage>
        <taxon>unclassified sequences</taxon>
        <taxon>metagenomes</taxon>
        <taxon>ecological metagenomes</taxon>
    </lineage>
</organism>
<comment type="caution">
    <text evidence="1">The sequence shown here is derived from an EMBL/GenBank/DDBJ whole genome shotgun (WGS) entry which is preliminary data.</text>
</comment>
<dbReference type="EMBL" id="LAZR01003687">
    <property type="protein sequence ID" value="KKN15698.1"/>
    <property type="molecule type" value="Genomic_DNA"/>
</dbReference>
<sequence length="70" mass="8063">MPATVPTMHETWREDTTGIEVVVSLCGDTKIFFRERKAFEAGDLIDERECLPRAEFLERYTFKTGAYDAT</sequence>
<protein>
    <submittedName>
        <fullName evidence="1">Uncharacterized protein</fullName>
    </submittedName>
</protein>
<name>A0A0F9REJ2_9ZZZZ</name>
<gene>
    <name evidence="1" type="ORF">LCGC14_0983370</name>
</gene>